<evidence type="ECO:0000256" key="2">
    <source>
        <dbReference type="ARBA" id="ARBA00022801"/>
    </source>
</evidence>
<evidence type="ECO:0000256" key="3">
    <source>
        <dbReference type="PROSITE-ProRule" id="PRU10038"/>
    </source>
</evidence>
<feature type="compositionally biased region" description="Polar residues" evidence="4">
    <location>
        <begin position="56"/>
        <end position="75"/>
    </location>
</feature>
<dbReference type="AlphaFoldDB" id="A0A4U7KLM1"/>
<feature type="region of interest" description="Disordered" evidence="4">
    <location>
        <begin position="615"/>
        <end position="679"/>
    </location>
</feature>
<dbReference type="GO" id="GO:0016787">
    <property type="term" value="F:hydrolase activity"/>
    <property type="evidence" value="ECO:0007669"/>
    <property type="project" value="UniProtKB-KW"/>
</dbReference>
<keyword evidence="2" id="KW-0378">Hydrolase</keyword>
<feature type="region of interest" description="Disordered" evidence="4">
    <location>
        <begin position="728"/>
        <end position="757"/>
    </location>
</feature>
<dbReference type="InterPro" id="IPR033140">
    <property type="entry name" value="Lipase_GDXG_put_SER_AS"/>
</dbReference>
<organism evidence="6 7">
    <name type="scientific">Sporisorium graminicola</name>
    <dbReference type="NCBI Taxonomy" id="280036"/>
    <lineage>
        <taxon>Eukaryota</taxon>
        <taxon>Fungi</taxon>
        <taxon>Dikarya</taxon>
        <taxon>Basidiomycota</taxon>
        <taxon>Ustilaginomycotina</taxon>
        <taxon>Ustilaginomycetes</taxon>
        <taxon>Ustilaginales</taxon>
        <taxon>Ustilaginaceae</taxon>
        <taxon>Sporisorium</taxon>
    </lineage>
</organism>
<evidence type="ECO:0000313" key="6">
    <source>
        <dbReference type="EMBL" id="TKY85195.1"/>
    </source>
</evidence>
<name>A0A4U7KLM1_9BASI</name>
<dbReference type="Proteomes" id="UP000306050">
    <property type="component" value="Chromosome SGRAM_8"/>
</dbReference>
<dbReference type="EMBL" id="SRRM01000021">
    <property type="protein sequence ID" value="TKY85195.1"/>
    <property type="molecule type" value="Genomic_DNA"/>
</dbReference>
<feature type="compositionally biased region" description="Basic and acidic residues" evidence="4">
    <location>
        <begin position="294"/>
        <end position="303"/>
    </location>
</feature>
<dbReference type="Pfam" id="PF07859">
    <property type="entry name" value="Abhydrolase_3"/>
    <property type="match status" value="1"/>
</dbReference>
<feature type="compositionally biased region" description="Polar residues" evidence="4">
    <location>
        <begin position="397"/>
        <end position="409"/>
    </location>
</feature>
<evidence type="ECO:0000256" key="4">
    <source>
        <dbReference type="SAM" id="MobiDB-lite"/>
    </source>
</evidence>
<feature type="domain" description="Alpha/beta hydrolase fold-3" evidence="5">
    <location>
        <begin position="786"/>
        <end position="959"/>
    </location>
</feature>
<proteinExistence type="inferred from homology"/>
<feature type="compositionally biased region" description="Acidic residues" evidence="4">
    <location>
        <begin position="279"/>
        <end position="290"/>
    </location>
</feature>
<feature type="compositionally biased region" description="Basic residues" evidence="4">
    <location>
        <begin position="369"/>
        <end position="378"/>
    </location>
</feature>
<dbReference type="InterPro" id="IPR029058">
    <property type="entry name" value="AB_hydrolase_fold"/>
</dbReference>
<dbReference type="Gene3D" id="3.40.50.1820">
    <property type="entry name" value="alpha/beta hydrolase"/>
    <property type="match status" value="1"/>
</dbReference>
<evidence type="ECO:0000256" key="1">
    <source>
        <dbReference type="ARBA" id="ARBA00010515"/>
    </source>
</evidence>
<dbReference type="GeneID" id="40729170"/>
<dbReference type="SUPFAM" id="SSF53474">
    <property type="entry name" value="alpha/beta-Hydrolases"/>
    <property type="match status" value="1"/>
</dbReference>
<feature type="region of interest" description="Disordered" evidence="4">
    <location>
        <begin position="1034"/>
        <end position="1073"/>
    </location>
</feature>
<feature type="compositionally biased region" description="Basic and acidic residues" evidence="4">
    <location>
        <begin position="351"/>
        <end position="365"/>
    </location>
</feature>
<feature type="active site" evidence="3">
    <location>
        <position position="818"/>
    </location>
</feature>
<reference evidence="6 7" key="1">
    <citation type="submission" date="2019-05" db="EMBL/GenBank/DDBJ databases">
        <title>Sporisorium graminicola CBS 10092 draft sequencing and annotation.</title>
        <authorList>
            <person name="Solano-Gonzalez S."/>
            <person name="Caddick M.X."/>
            <person name="Darby A."/>
        </authorList>
    </citation>
    <scope>NUCLEOTIDE SEQUENCE [LARGE SCALE GENOMIC DNA]</scope>
    <source>
        <strain evidence="6 7">CBS 10092</strain>
    </source>
</reference>
<protein>
    <recommendedName>
        <fullName evidence="5">Alpha/beta hydrolase fold-3 domain-containing protein</fullName>
    </recommendedName>
</protein>
<feature type="compositionally biased region" description="Basic and acidic residues" evidence="4">
    <location>
        <begin position="176"/>
        <end position="196"/>
    </location>
</feature>
<evidence type="ECO:0000259" key="5">
    <source>
        <dbReference type="Pfam" id="PF07859"/>
    </source>
</evidence>
<sequence>MAFGRSASPTSPGTSDHSGLLSTHAITHSASEPPKPASALHRDSAAEEAAAAPPSRSDTNNLPVSSSLQDSTSPPAVTKTEHEAFSSLRPKGSRQQRENVAYTAAATARGRSIDHHGDFEAEFDPNRRKSIPSPATVIKNLPDAASKTLNTTVAAPARTLDSIKAKLQSPSTGQKSKSDIPDSLDQVEHDLRHNRDAPGNLASPGSPTSPTSPGSDVKPAKSGSFSSLLGRKSQRSKPGSALMQRGPKRSISGSRPERSSSAAQRKSSTLFHDDVGTREEEEEEEEDDDVVQQRIRDQQKRLEDLDEAQTIGLLRTQQEAGIEPVQSPVSPVSKSSWLVGLPLFGGGAGSSKDDHDETRAEEGSSSRRSSFRRGRNRQRAQTEEDDAATDHEEDSPRTASLPRSSSMKHSSNRHQPPVRSASASRAARSKSRPRTDGHARSGSGVLHPPRRQSLTWTSKLRTKIPIKEFPLQGSGLESEFNQECPLWARQPYKYMYFSYFGLSIGLYHLPRWAVSSILPSHRGRPDWSWKKATMVKLYRHGCKLTFRTRTSLGRDLQKEVPHSKTVRCKFTWVDPVGDADVKGELRRAMLAQKVHPQRTCGFWYGDVAKLGKDKRHPGHRLHRHSGEGSGVSTTEGTPMQEEMDALRESEASLGVASQSSGTSSQKEVKGGVGRPAEPGEKVLYHLHGGAYWIGTAHEKDVTAAVNTESLRYMAEIYKAKDELEKAASSGKSTANGDAEQGALASSSSSSSSSATVSGSSPYANKLLRSFSLDYRLCVPGRPRAGSYPAALLDALSGYLYLVRDLGFKPENVIIAGDSAGGNLAMALCRYLRDEGETIAKQPGALLLMSPWVDVSRSHSGPTRAPNLDSSVYTNQDSDIISSLIDFRNTAVSAFLGDLPARETYRNPYISPVSLQLPLERGGSAPHYGFHGFPKRIYITTGSAEISYDQHLTLAHRLASGTKKGRPVYSGDRLSAGCNAREMAERRNRPRPKEMLDAEQNAISVTPMDELRGMEFGDEPQEGASAEKYGEVVVDGEPRPDTTEHSKDGNGVAAGKRRLHASPPPEPADKEDREVVLDEVKDAVHDYLLFKWFEPERSSTWRRIAQWIDEV</sequence>
<feature type="compositionally biased region" description="Basic and acidic residues" evidence="4">
    <location>
        <begin position="111"/>
        <end position="127"/>
    </location>
</feature>
<feature type="compositionally biased region" description="Low complexity" evidence="4">
    <location>
        <begin position="745"/>
        <end position="757"/>
    </location>
</feature>
<dbReference type="PROSITE" id="PS01174">
    <property type="entry name" value="LIPASE_GDXG_SER"/>
    <property type="match status" value="1"/>
</dbReference>
<dbReference type="RefSeq" id="XP_029737180.1">
    <property type="nucleotide sequence ID" value="XM_029886867.1"/>
</dbReference>
<feature type="compositionally biased region" description="Low complexity" evidence="4">
    <location>
        <begin position="324"/>
        <end position="336"/>
    </location>
</feature>
<feature type="compositionally biased region" description="Low complexity" evidence="4">
    <location>
        <begin position="203"/>
        <end position="215"/>
    </location>
</feature>
<feature type="region of interest" description="Disordered" evidence="4">
    <location>
        <begin position="1"/>
        <end position="457"/>
    </location>
</feature>
<evidence type="ECO:0000313" key="7">
    <source>
        <dbReference type="Proteomes" id="UP000306050"/>
    </source>
</evidence>
<dbReference type="PANTHER" id="PTHR48081:SF26">
    <property type="entry name" value="ALPHA_BETA HYDROLASE FOLD-3 DOMAIN-CONTAINING PROTEIN"/>
    <property type="match status" value="1"/>
</dbReference>
<dbReference type="OrthoDB" id="2152029at2759"/>
<feature type="compositionally biased region" description="Polar residues" evidence="4">
    <location>
        <begin position="7"/>
        <end position="30"/>
    </location>
</feature>
<dbReference type="InterPro" id="IPR013094">
    <property type="entry name" value="AB_hydrolase_3"/>
</dbReference>
<dbReference type="PANTHER" id="PTHR48081">
    <property type="entry name" value="AB HYDROLASE SUPERFAMILY PROTEIN C4A8.06C"/>
    <property type="match status" value="1"/>
</dbReference>
<dbReference type="KEGG" id="sgra:EX895_006275"/>
<feature type="compositionally biased region" description="Polar residues" evidence="4">
    <location>
        <begin position="655"/>
        <end position="665"/>
    </location>
</feature>
<comment type="caution">
    <text evidence="6">The sequence shown here is derived from an EMBL/GenBank/DDBJ whole genome shotgun (WGS) entry which is preliminary data.</text>
</comment>
<dbReference type="InterPro" id="IPR050300">
    <property type="entry name" value="GDXG_lipolytic_enzyme"/>
</dbReference>
<gene>
    <name evidence="6" type="ORF">EX895_006275</name>
</gene>
<comment type="similarity">
    <text evidence="1">Belongs to the 'GDXG' lipolytic enzyme family.</text>
</comment>
<accession>A0A4U7KLM1</accession>
<feature type="compositionally biased region" description="Basic and acidic residues" evidence="4">
    <location>
        <begin position="1035"/>
        <end position="1047"/>
    </location>
</feature>
<keyword evidence="7" id="KW-1185">Reference proteome</keyword>